<dbReference type="AlphaFoldDB" id="A0A8S9GZI1"/>
<feature type="region of interest" description="Disordered" evidence="1">
    <location>
        <begin position="365"/>
        <end position="430"/>
    </location>
</feature>
<feature type="region of interest" description="Disordered" evidence="1">
    <location>
        <begin position="756"/>
        <end position="778"/>
    </location>
</feature>
<feature type="region of interest" description="Disordered" evidence="1">
    <location>
        <begin position="1"/>
        <end position="89"/>
    </location>
</feature>
<proteinExistence type="predicted"/>
<dbReference type="PROSITE" id="PS50222">
    <property type="entry name" value="EF_HAND_2"/>
    <property type="match status" value="1"/>
</dbReference>
<feature type="compositionally biased region" description="Polar residues" evidence="1">
    <location>
        <begin position="414"/>
        <end position="424"/>
    </location>
</feature>
<dbReference type="GO" id="GO:0005886">
    <property type="term" value="C:plasma membrane"/>
    <property type="evidence" value="ECO:0007669"/>
    <property type="project" value="TreeGrafter"/>
</dbReference>
<feature type="domain" description="EF-hand" evidence="3">
    <location>
        <begin position="247"/>
        <end position="282"/>
    </location>
</feature>
<gene>
    <name evidence="4" type="ORF">F2Q70_00020235</name>
</gene>
<dbReference type="FunFam" id="1.10.238.10:FF:000350">
    <property type="entry name" value="Calcium-binding EF hand family protein"/>
    <property type="match status" value="1"/>
</dbReference>
<dbReference type="PANTHER" id="PTHR11216:SF137">
    <property type="entry name" value="CALCIUM-BINDING EF HAND FAMILY PROTEIN"/>
    <property type="match status" value="1"/>
</dbReference>
<dbReference type="InterPro" id="IPR000261">
    <property type="entry name" value="EH_dom"/>
</dbReference>
<dbReference type="CDD" id="cd00052">
    <property type="entry name" value="EH"/>
    <property type="match status" value="1"/>
</dbReference>
<feature type="compositionally biased region" description="Acidic residues" evidence="1">
    <location>
        <begin position="481"/>
        <end position="492"/>
    </location>
</feature>
<feature type="region of interest" description="Disordered" evidence="1">
    <location>
        <begin position="481"/>
        <end position="667"/>
    </location>
</feature>
<accession>A0A8S9GZI1</accession>
<sequence>HQNVGFRGPGPPNANANQNYFPPQQNQQVRPNQGVSGMTSLRPTAAGPEHKPNALPGQFQPVPVGSVSPPPQAVPTSAPGPGSSPFNLNNLYAGNTSGYSSGFGVGSVAAPSPGLRPESQIDPRPLVVSGNGGDMFSSFQQKEEPTMSNSSISSAIVPASAGTQPPVKPNALDSLQNTFSMLPAGNQPQQPRPAASSQQPRPAFSSQPPVVSSQGPSSGLPHASAVGSGHSVPAGNNQPPWPKMKPSDVQKYTKVFVGVDTDKDGKITGEQARNLFLSWRLPREVLKHVWELSDQDNDTMLSLREFCISLYLMERYREGRPLPTSLPSSIMYDETLLSISGAPNHGYANAGWGPGQGFVQQPVMGPRPNNPQTGMRPPVPAPVPHPGSGIGPNQQRNKTPALDDPFASHLGNGHSASSNLQETATDGEKVRADRIQSDLEELMKALTERCKKHGLEVKSKALVDLPAGWQPGLQEGAALWDEEWDKFEDEGFGNEITFDKSKEQNSSGEKENGTVDDGSGPPDSPTHLDENYGPFSETSDRHHESEDDSGRSPRDSPVSRTGDTEIPSPDSHGKNSEFFDDSNWASAFDTNDDVDSVWGFDASKSQDGDYFGSGGDFGGNSARADSPTSRSFGGQRKSTYAFDDSVPSTPLSRFGNSPPRFSDASARDSNFDSFSRFDSFNTSEAGAGFSSSQPERLSRFDSINSSKDFGGAAFSRFDSINSSRDFGGPSLSRFDSMNSTKDHGYSFDDADPFGSTGPFKVSSDDQSPKKKSDNWNSF</sequence>
<feature type="compositionally biased region" description="Polar residues" evidence="1">
    <location>
        <begin position="626"/>
        <end position="638"/>
    </location>
</feature>
<feature type="region of interest" description="Disordered" evidence="1">
    <location>
        <begin position="103"/>
        <end position="247"/>
    </location>
</feature>
<dbReference type="SUPFAM" id="SSF47473">
    <property type="entry name" value="EF-hand"/>
    <property type="match status" value="1"/>
</dbReference>
<protein>
    <submittedName>
        <fullName evidence="4">Uncharacterized protein</fullName>
    </submittedName>
</protein>
<comment type="caution">
    <text evidence="4">The sequence shown here is derived from an EMBL/GenBank/DDBJ whole genome shotgun (WGS) entry which is preliminary data.</text>
</comment>
<dbReference type="GO" id="GO:0005634">
    <property type="term" value="C:nucleus"/>
    <property type="evidence" value="ECO:0007669"/>
    <property type="project" value="TreeGrafter"/>
</dbReference>
<feature type="compositionally biased region" description="Basic and acidic residues" evidence="1">
    <location>
        <begin position="497"/>
        <end position="513"/>
    </location>
</feature>
<dbReference type="GO" id="GO:0006897">
    <property type="term" value="P:endocytosis"/>
    <property type="evidence" value="ECO:0007669"/>
    <property type="project" value="TreeGrafter"/>
</dbReference>
<dbReference type="Gene3D" id="1.10.238.10">
    <property type="entry name" value="EF-hand"/>
    <property type="match status" value="1"/>
</dbReference>
<name>A0A8S9GZI1_BRACR</name>
<evidence type="ECO:0000313" key="4">
    <source>
        <dbReference type="EMBL" id="KAF2549528.1"/>
    </source>
</evidence>
<evidence type="ECO:0000259" key="3">
    <source>
        <dbReference type="PROSITE" id="PS50222"/>
    </source>
</evidence>
<dbReference type="PROSITE" id="PS50031">
    <property type="entry name" value="EH"/>
    <property type="match status" value="1"/>
</dbReference>
<feature type="compositionally biased region" description="Low complexity" evidence="1">
    <location>
        <begin position="13"/>
        <end position="33"/>
    </location>
</feature>
<feature type="compositionally biased region" description="Low complexity" evidence="1">
    <location>
        <begin position="187"/>
        <end position="219"/>
    </location>
</feature>
<dbReference type="GO" id="GO:0016197">
    <property type="term" value="P:endosomal transport"/>
    <property type="evidence" value="ECO:0007669"/>
    <property type="project" value="TreeGrafter"/>
</dbReference>
<dbReference type="PANTHER" id="PTHR11216">
    <property type="entry name" value="EH DOMAIN"/>
    <property type="match status" value="1"/>
</dbReference>
<feature type="non-terminal residue" evidence="4">
    <location>
        <position position="1"/>
    </location>
</feature>
<evidence type="ECO:0000256" key="1">
    <source>
        <dbReference type="SAM" id="MobiDB-lite"/>
    </source>
</evidence>
<dbReference type="GO" id="GO:0005509">
    <property type="term" value="F:calcium ion binding"/>
    <property type="evidence" value="ECO:0007669"/>
    <property type="project" value="InterPro"/>
</dbReference>
<organism evidence="4">
    <name type="scientific">Brassica cretica</name>
    <name type="common">Mustard</name>
    <dbReference type="NCBI Taxonomy" id="69181"/>
    <lineage>
        <taxon>Eukaryota</taxon>
        <taxon>Viridiplantae</taxon>
        <taxon>Streptophyta</taxon>
        <taxon>Embryophyta</taxon>
        <taxon>Tracheophyta</taxon>
        <taxon>Spermatophyta</taxon>
        <taxon>Magnoliopsida</taxon>
        <taxon>eudicotyledons</taxon>
        <taxon>Gunneridae</taxon>
        <taxon>Pentapetalae</taxon>
        <taxon>rosids</taxon>
        <taxon>malvids</taxon>
        <taxon>Brassicales</taxon>
        <taxon>Brassicaceae</taxon>
        <taxon>Brassiceae</taxon>
        <taxon>Brassica</taxon>
    </lineage>
</organism>
<feature type="compositionally biased region" description="Basic and acidic residues" evidence="1">
    <location>
        <begin position="538"/>
        <end position="554"/>
    </location>
</feature>
<dbReference type="EMBL" id="QGKY02001925">
    <property type="protein sequence ID" value="KAF2549528.1"/>
    <property type="molecule type" value="Genomic_DNA"/>
</dbReference>
<dbReference type="SMART" id="SM00027">
    <property type="entry name" value="EH"/>
    <property type="match status" value="1"/>
</dbReference>
<dbReference type="GO" id="GO:0005737">
    <property type="term" value="C:cytoplasm"/>
    <property type="evidence" value="ECO:0007669"/>
    <property type="project" value="TreeGrafter"/>
</dbReference>
<feature type="domain" description="EH" evidence="2">
    <location>
        <begin position="248"/>
        <end position="331"/>
    </location>
</feature>
<reference evidence="4" key="1">
    <citation type="submission" date="2019-12" db="EMBL/GenBank/DDBJ databases">
        <title>Genome sequencing and annotation of Brassica cretica.</title>
        <authorList>
            <person name="Studholme D.J."/>
            <person name="Sarris P.F."/>
        </authorList>
    </citation>
    <scope>NUCLEOTIDE SEQUENCE</scope>
    <source>
        <strain evidence="4">PFS-102/07</strain>
        <tissue evidence="4">Leaf</tissue>
    </source>
</reference>
<evidence type="ECO:0000259" key="2">
    <source>
        <dbReference type="PROSITE" id="PS50031"/>
    </source>
</evidence>
<dbReference type="Pfam" id="PF12763">
    <property type="entry name" value="EH"/>
    <property type="match status" value="1"/>
</dbReference>
<feature type="compositionally biased region" description="Low complexity" evidence="1">
    <location>
        <begin position="148"/>
        <end position="161"/>
    </location>
</feature>
<feature type="compositionally biased region" description="Polar residues" evidence="1">
    <location>
        <begin position="646"/>
        <end position="655"/>
    </location>
</feature>
<feature type="compositionally biased region" description="Basic and acidic residues" evidence="1">
    <location>
        <begin position="762"/>
        <end position="778"/>
    </location>
</feature>
<dbReference type="InterPro" id="IPR002048">
    <property type="entry name" value="EF_hand_dom"/>
</dbReference>
<dbReference type="InterPro" id="IPR011992">
    <property type="entry name" value="EF-hand-dom_pair"/>
</dbReference>